<sequence length="200" mass="21856">MTSYQESDAASRQDESRGALGCLIPLIAATVLLAIATTLISWLLLGDEEDVGSDEAEVTITETDESTADEQPADDVEPREALNAPESSGVSSQAILEVVQSGGWVEFGQPEVIDLKSQQQITRKFRRHDEHIAVTIHSHKDDDGAQAVMEKTDLPARAIQFEHKVVVVEPLTAGAKPKVEQLADRLRRFRDLLGEQDTGE</sequence>
<dbReference type="EMBL" id="CP041186">
    <property type="protein sequence ID" value="QDG52793.1"/>
    <property type="molecule type" value="Genomic_DNA"/>
</dbReference>
<gene>
    <name evidence="3" type="ORF">FIV42_19205</name>
</gene>
<evidence type="ECO:0000256" key="1">
    <source>
        <dbReference type="SAM" id="MobiDB-lite"/>
    </source>
</evidence>
<keyword evidence="2" id="KW-1133">Transmembrane helix</keyword>
<keyword evidence="2" id="KW-0812">Transmembrane</keyword>
<proteinExistence type="predicted"/>
<dbReference type="Proteomes" id="UP000315995">
    <property type="component" value="Chromosome"/>
</dbReference>
<feature type="transmembrane region" description="Helical" evidence="2">
    <location>
        <begin position="20"/>
        <end position="45"/>
    </location>
</feature>
<organism evidence="3 4">
    <name type="scientific">Persicimonas caeni</name>
    <dbReference type="NCBI Taxonomy" id="2292766"/>
    <lineage>
        <taxon>Bacteria</taxon>
        <taxon>Deltaproteobacteria</taxon>
        <taxon>Bradymonadales</taxon>
        <taxon>Bradymonadaceae</taxon>
        <taxon>Persicimonas</taxon>
    </lineage>
</organism>
<reference evidence="3 4" key="1">
    <citation type="submission" date="2019-06" db="EMBL/GenBank/DDBJ databases">
        <title>Persicimonas caeni gen. nov., sp. nov., a predatory bacterium isolated from solar saltern.</title>
        <authorList>
            <person name="Wang S."/>
        </authorList>
    </citation>
    <scope>NUCLEOTIDE SEQUENCE [LARGE SCALE GENOMIC DNA]</scope>
    <source>
        <strain evidence="3 4">YN101</strain>
    </source>
</reference>
<keyword evidence="2" id="KW-0472">Membrane</keyword>
<feature type="region of interest" description="Disordered" evidence="1">
    <location>
        <begin position="54"/>
        <end position="89"/>
    </location>
</feature>
<evidence type="ECO:0000313" key="3">
    <source>
        <dbReference type="EMBL" id="QDG52793.1"/>
    </source>
</evidence>
<protein>
    <submittedName>
        <fullName evidence="3">Uncharacterized protein</fullName>
    </submittedName>
</protein>
<evidence type="ECO:0000313" key="4">
    <source>
        <dbReference type="Proteomes" id="UP000315995"/>
    </source>
</evidence>
<dbReference type="RefSeq" id="WP_141199256.1">
    <property type="nucleotide sequence ID" value="NZ_CP041186.1"/>
</dbReference>
<accession>A0A4Y6PX00</accession>
<name>A0A4Y6PX00_PERCE</name>
<evidence type="ECO:0000256" key="2">
    <source>
        <dbReference type="SAM" id="Phobius"/>
    </source>
</evidence>
<feature type="compositionally biased region" description="Acidic residues" evidence="1">
    <location>
        <begin position="54"/>
        <end position="77"/>
    </location>
</feature>
<keyword evidence="4" id="KW-1185">Reference proteome</keyword>
<accession>A0A5B8Y7U1</accession>
<dbReference type="AlphaFoldDB" id="A0A4Y6PX00"/>